<protein>
    <submittedName>
        <fullName evidence="1">Uncharacterized protein</fullName>
    </submittedName>
</protein>
<gene>
    <name evidence="1" type="ORF">NUW58_g5055</name>
</gene>
<organism evidence="1 2">
    <name type="scientific">Xylaria curta</name>
    <dbReference type="NCBI Taxonomy" id="42375"/>
    <lineage>
        <taxon>Eukaryota</taxon>
        <taxon>Fungi</taxon>
        <taxon>Dikarya</taxon>
        <taxon>Ascomycota</taxon>
        <taxon>Pezizomycotina</taxon>
        <taxon>Sordariomycetes</taxon>
        <taxon>Xylariomycetidae</taxon>
        <taxon>Xylariales</taxon>
        <taxon>Xylariaceae</taxon>
        <taxon>Xylaria</taxon>
    </lineage>
</organism>
<sequence>MIDQVQGTRDKYVPAANQAGTPMGVFGTSAHHTHRRRRAALSPLFSKACAANAEGLVYDKFDLLVKRLDAQIARDGCSDVRAAFICYTTDVVSEYCLGQSFGLLQDETKGKEWHDSLRALAKTIPYTRQFNWIIPLSQKIPLSFMRTVSPDMARVAGMHHDMEAQASQAVREHEQEEKSNSELPYHRNPREKFAVFRALLQNDGLPPHEKLFNRISHEAVTLMAAGGETTASTLMMAVYFILADKENILPRLREEVESVMSTGVSRPSVAELESLPWLTAVIKETLRISTLTARLTRVAPDEALVYKDWVLPAGTAVSMTIREISFDPEIFPSPMEFRPERWLPGNPNLERCNRHLMAFGRGSRMCLGINLAHAELYIALAFLFRNREFELHDTVRDRDVDFTRDFFVGETSASGKGVRVKYAKLSV</sequence>
<accession>A0ACC1P6I9</accession>
<comment type="caution">
    <text evidence="1">The sequence shown here is derived from an EMBL/GenBank/DDBJ whole genome shotgun (WGS) entry which is preliminary data.</text>
</comment>
<reference evidence="1" key="1">
    <citation type="submission" date="2022-10" db="EMBL/GenBank/DDBJ databases">
        <title>Genome Sequence of Xylaria curta.</title>
        <authorList>
            <person name="Buettner E."/>
        </authorList>
    </citation>
    <scope>NUCLEOTIDE SEQUENCE</scope>
    <source>
        <strain evidence="1">Babe10</strain>
    </source>
</reference>
<evidence type="ECO:0000313" key="1">
    <source>
        <dbReference type="EMBL" id="KAJ2986392.1"/>
    </source>
</evidence>
<proteinExistence type="predicted"/>
<dbReference type="EMBL" id="JAPDGR010000953">
    <property type="protein sequence ID" value="KAJ2986392.1"/>
    <property type="molecule type" value="Genomic_DNA"/>
</dbReference>
<dbReference type="Proteomes" id="UP001143856">
    <property type="component" value="Unassembled WGS sequence"/>
</dbReference>
<name>A0ACC1P6I9_9PEZI</name>
<keyword evidence="2" id="KW-1185">Reference proteome</keyword>
<evidence type="ECO:0000313" key="2">
    <source>
        <dbReference type="Proteomes" id="UP001143856"/>
    </source>
</evidence>